<accession>A0A2S9XU57</accession>
<dbReference type="AlphaFoldDB" id="A0A2S9XU57"/>
<protein>
    <submittedName>
        <fullName evidence="1">Uncharacterized protein</fullName>
    </submittedName>
</protein>
<sequence length="186" mass="20898">MTDITEYLEAVAQGRAVPNDWSRPQWAVSYPIFAWLGLAPPLPSPRPQGTVISDSDLEALCAHMLQRFVDKSNCLVWSSYLLGTAVEAVAAVVQGPPEPLVQSVWDFLKNLELTETVYQFCRSFGREVLVRFRGDPKWKLEWTQGIATDSQSALRYWVLAVKPEIWTGAVETATIKSLRSHSFSKL</sequence>
<proteinExistence type="predicted"/>
<evidence type="ECO:0000313" key="2">
    <source>
        <dbReference type="Proteomes" id="UP000238823"/>
    </source>
</evidence>
<gene>
    <name evidence="1" type="ORF">ENSA7_72230</name>
</gene>
<name>A0A2S9XU57_9BACT</name>
<evidence type="ECO:0000313" key="1">
    <source>
        <dbReference type="EMBL" id="PRP96408.1"/>
    </source>
</evidence>
<dbReference type="Proteomes" id="UP000238823">
    <property type="component" value="Unassembled WGS sequence"/>
</dbReference>
<dbReference type="EMBL" id="PVNL01000135">
    <property type="protein sequence ID" value="PRP96408.1"/>
    <property type="molecule type" value="Genomic_DNA"/>
</dbReference>
<dbReference type="RefSeq" id="WP_146158548.1">
    <property type="nucleotide sequence ID" value="NZ_PVNL01000135.1"/>
</dbReference>
<organism evidence="1 2">
    <name type="scientific">Enhygromyxa salina</name>
    <dbReference type="NCBI Taxonomy" id="215803"/>
    <lineage>
        <taxon>Bacteria</taxon>
        <taxon>Pseudomonadati</taxon>
        <taxon>Myxococcota</taxon>
        <taxon>Polyangia</taxon>
        <taxon>Nannocystales</taxon>
        <taxon>Nannocystaceae</taxon>
        <taxon>Enhygromyxa</taxon>
    </lineage>
</organism>
<comment type="caution">
    <text evidence="1">The sequence shown here is derived from an EMBL/GenBank/DDBJ whole genome shotgun (WGS) entry which is preliminary data.</text>
</comment>
<reference evidence="1 2" key="1">
    <citation type="submission" date="2018-03" db="EMBL/GenBank/DDBJ databases">
        <title>Draft Genome Sequences of the Obligatory Marine Myxobacteria Enhygromyxa salina SWB007.</title>
        <authorList>
            <person name="Poehlein A."/>
            <person name="Moghaddam J.A."/>
            <person name="Harms H."/>
            <person name="Alanjari M."/>
            <person name="Koenig G.M."/>
            <person name="Daniel R."/>
            <person name="Schaeberle T.F."/>
        </authorList>
    </citation>
    <scope>NUCLEOTIDE SEQUENCE [LARGE SCALE GENOMIC DNA]</scope>
    <source>
        <strain evidence="1 2">SWB007</strain>
    </source>
</reference>